<evidence type="ECO:0000313" key="3">
    <source>
        <dbReference type="EMBL" id="RYR02869.1"/>
    </source>
</evidence>
<name>A0A444YLY9_ARAHY</name>
<comment type="similarity">
    <text evidence="1">Belongs to the NARF family.</text>
</comment>
<dbReference type="Pfam" id="PF02906">
    <property type="entry name" value="Fe_hyd_lg_C"/>
    <property type="match status" value="1"/>
</dbReference>
<dbReference type="Proteomes" id="UP000289738">
    <property type="component" value="Chromosome B06"/>
</dbReference>
<sequence>MGKVAARVADVERGISEKFSVALWIGDLNDFITPSKAYIVSLKGLKANANKPDSEIFKKLTRFFKSSGVMAIFDTSCSRDFTLIESCMEFMSRYKQNQLFGDEKNKLSLPMIGSAFPSI</sequence>
<evidence type="ECO:0000259" key="2">
    <source>
        <dbReference type="Pfam" id="PF02906"/>
    </source>
</evidence>
<dbReference type="STRING" id="3818.A0A444YLY9"/>
<feature type="domain" description="Iron hydrogenase large subunit C-terminal" evidence="2">
    <location>
        <begin position="52"/>
        <end position="117"/>
    </location>
</feature>
<dbReference type="Gene3D" id="3.40.50.1780">
    <property type="match status" value="1"/>
</dbReference>
<keyword evidence="4" id="KW-1185">Reference proteome</keyword>
<dbReference type="AlphaFoldDB" id="A0A444YLY9"/>
<evidence type="ECO:0000256" key="1">
    <source>
        <dbReference type="ARBA" id="ARBA00006596"/>
    </source>
</evidence>
<accession>A0A444YLY9</accession>
<organism evidence="3 4">
    <name type="scientific">Arachis hypogaea</name>
    <name type="common">Peanut</name>
    <dbReference type="NCBI Taxonomy" id="3818"/>
    <lineage>
        <taxon>Eukaryota</taxon>
        <taxon>Viridiplantae</taxon>
        <taxon>Streptophyta</taxon>
        <taxon>Embryophyta</taxon>
        <taxon>Tracheophyta</taxon>
        <taxon>Spermatophyta</taxon>
        <taxon>Magnoliopsida</taxon>
        <taxon>eudicotyledons</taxon>
        <taxon>Gunneridae</taxon>
        <taxon>Pentapetalae</taxon>
        <taxon>rosids</taxon>
        <taxon>fabids</taxon>
        <taxon>Fabales</taxon>
        <taxon>Fabaceae</taxon>
        <taxon>Papilionoideae</taxon>
        <taxon>50 kb inversion clade</taxon>
        <taxon>dalbergioids sensu lato</taxon>
        <taxon>Dalbergieae</taxon>
        <taxon>Pterocarpus clade</taxon>
        <taxon>Arachis</taxon>
    </lineage>
</organism>
<evidence type="ECO:0000313" key="4">
    <source>
        <dbReference type="Proteomes" id="UP000289738"/>
    </source>
</evidence>
<dbReference type="InterPro" id="IPR009016">
    <property type="entry name" value="Fe_hydrogenase"/>
</dbReference>
<dbReference type="SUPFAM" id="SSF53920">
    <property type="entry name" value="Fe-only hydrogenase"/>
    <property type="match status" value="1"/>
</dbReference>
<dbReference type="InterPro" id="IPR050340">
    <property type="entry name" value="Cytosolic_Fe-S_CAF"/>
</dbReference>
<dbReference type="PANTHER" id="PTHR11615">
    <property type="entry name" value="NITRATE, FORMATE, IRON DEHYDROGENASE"/>
    <property type="match status" value="1"/>
</dbReference>
<dbReference type="Gene3D" id="3.40.950.10">
    <property type="entry name" value="Fe-only Hydrogenase (Larger Subunit), Chain L, domain 3"/>
    <property type="match status" value="1"/>
</dbReference>
<proteinExistence type="inferred from homology"/>
<reference evidence="3 4" key="1">
    <citation type="submission" date="2019-01" db="EMBL/GenBank/DDBJ databases">
        <title>Sequencing of cultivated peanut Arachis hypogaea provides insights into genome evolution and oil improvement.</title>
        <authorList>
            <person name="Chen X."/>
        </authorList>
    </citation>
    <scope>NUCLEOTIDE SEQUENCE [LARGE SCALE GENOMIC DNA]</scope>
    <source>
        <strain evidence="4">cv. Fuhuasheng</strain>
        <tissue evidence="3">Leaves</tissue>
    </source>
</reference>
<protein>
    <recommendedName>
        <fullName evidence="2">Iron hydrogenase large subunit C-terminal domain-containing protein</fullName>
    </recommendedName>
</protein>
<gene>
    <name evidence="3" type="ORF">Ahy_B06g081707</name>
</gene>
<dbReference type="EMBL" id="SDMP01000016">
    <property type="protein sequence ID" value="RYR02869.1"/>
    <property type="molecule type" value="Genomic_DNA"/>
</dbReference>
<comment type="caution">
    <text evidence="3">The sequence shown here is derived from an EMBL/GenBank/DDBJ whole genome shotgun (WGS) entry which is preliminary data.</text>
</comment>
<dbReference type="InterPro" id="IPR004108">
    <property type="entry name" value="Fe_hydrogenase_lsu_C"/>
</dbReference>